<accession>A0A6P6Y025</accession>
<proteinExistence type="inferred from homology"/>
<dbReference type="SUPFAM" id="SSF57850">
    <property type="entry name" value="RING/U-box"/>
    <property type="match status" value="1"/>
</dbReference>
<dbReference type="CDD" id="cd16651">
    <property type="entry name" value="SPL-RING_NSE2"/>
    <property type="match status" value="1"/>
</dbReference>
<dbReference type="GO" id="GO:0030915">
    <property type="term" value="C:Smc5-Smc6 complex"/>
    <property type="evidence" value="ECO:0007669"/>
    <property type="project" value="InterPro"/>
</dbReference>
<dbReference type="PANTHER" id="PTHR21330:SF1">
    <property type="entry name" value="E3 SUMO-PROTEIN LIGASE NSE2"/>
    <property type="match status" value="1"/>
</dbReference>
<evidence type="ECO:0000313" key="14">
    <source>
        <dbReference type="RefSeq" id="XP_027198803.1"/>
    </source>
</evidence>
<sequence>MSHRNIDHNFTPLNEKIHQTIECILELSKQLFEEKIKYDTKFDDNVKQQLKKIMENLIDSEHRLSLQYDVLNSINNQIDADEEINDQSSNIFEKIDKYRDIGKLFDEHLQQSLQANLVDYKNHNGYRKLLRLVEDDDRHESQQNTSGDIEMMESEEFSIPIDPICRTLINIPVRNKRCGHLYDQENLFNLFRKNSTIKCPVTGCSNKKVTANDVEEDSRLKILIEKAREKE</sequence>
<evidence type="ECO:0000256" key="8">
    <source>
        <dbReference type="ARBA" id="ARBA00022786"/>
    </source>
</evidence>
<gene>
    <name evidence="14" type="primary">LOC113793036</name>
</gene>
<keyword evidence="7" id="KW-0863">Zinc-finger</keyword>
<dbReference type="InterPro" id="IPR013083">
    <property type="entry name" value="Znf_RING/FYVE/PHD"/>
</dbReference>
<comment type="subcellular location">
    <subcellularLocation>
        <location evidence="1">Nucleus</location>
    </subcellularLocation>
</comment>
<dbReference type="UniPathway" id="UPA00886"/>
<dbReference type="Gene3D" id="3.30.40.10">
    <property type="entry name" value="Zinc/RING finger domain, C3HC4 (zinc finger)"/>
    <property type="match status" value="1"/>
</dbReference>
<evidence type="ECO:0000256" key="6">
    <source>
        <dbReference type="ARBA" id="ARBA00022723"/>
    </source>
</evidence>
<dbReference type="GO" id="GO:0008270">
    <property type="term" value="F:zinc ion binding"/>
    <property type="evidence" value="ECO:0007669"/>
    <property type="project" value="UniProtKB-KW"/>
</dbReference>
<organism evidence="13 14">
    <name type="scientific">Dermatophagoides pteronyssinus</name>
    <name type="common">European house dust mite</name>
    <dbReference type="NCBI Taxonomy" id="6956"/>
    <lineage>
        <taxon>Eukaryota</taxon>
        <taxon>Metazoa</taxon>
        <taxon>Ecdysozoa</taxon>
        <taxon>Arthropoda</taxon>
        <taxon>Chelicerata</taxon>
        <taxon>Arachnida</taxon>
        <taxon>Acari</taxon>
        <taxon>Acariformes</taxon>
        <taxon>Sarcoptiformes</taxon>
        <taxon>Astigmata</taxon>
        <taxon>Psoroptidia</taxon>
        <taxon>Analgoidea</taxon>
        <taxon>Pyroglyphidae</taxon>
        <taxon>Dermatophagoidinae</taxon>
        <taxon>Dermatophagoides</taxon>
    </lineage>
</organism>
<dbReference type="Proteomes" id="UP000515146">
    <property type="component" value="Unplaced"/>
</dbReference>
<dbReference type="InterPro" id="IPR004181">
    <property type="entry name" value="Znf_MIZ"/>
</dbReference>
<dbReference type="OrthoDB" id="26899at2759"/>
<evidence type="ECO:0000256" key="10">
    <source>
        <dbReference type="ARBA" id="ARBA00023242"/>
    </source>
</evidence>
<evidence type="ECO:0000256" key="1">
    <source>
        <dbReference type="ARBA" id="ARBA00004123"/>
    </source>
</evidence>
<dbReference type="FunCoup" id="A0A6P6Y025">
    <property type="interactions" value="1508"/>
</dbReference>
<dbReference type="KEGG" id="dpte:113793036"/>
<dbReference type="GO" id="GO:0000724">
    <property type="term" value="P:double-strand break repair via homologous recombination"/>
    <property type="evidence" value="ECO:0007669"/>
    <property type="project" value="InterPro"/>
</dbReference>
<dbReference type="GO" id="GO:0016925">
    <property type="term" value="P:protein sumoylation"/>
    <property type="evidence" value="ECO:0007669"/>
    <property type="project" value="UniProtKB-UniPathway"/>
</dbReference>
<dbReference type="GO" id="GO:0005634">
    <property type="term" value="C:nucleus"/>
    <property type="evidence" value="ECO:0007669"/>
    <property type="project" value="UniProtKB-SubCell"/>
</dbReference>
<dbReference type="PANTHER" id="PTHR21330">
    <property type="entry name" value="E3 SUMO-PROTEIN LIGASE NSE2"/>
    <property type="match status" value="1"/>
</dbReference>
<dbReference type="OMA" id="NVKCGHI"/>
<evidence type="ECO:0000256" key="5">
    <source>
        <dbReference type="ARBA" id="ARBA00022679"/>
    </source>
</evidence>
<evidence type="ECO:0000256" key="7">
    <source>
        <dbReference type="ARBA" id="ARBA00022771"/>
    </source>
</evidence>
<evidence type="ECO:0000256" key="9">
    <source>
        <dbReference type="ARBA" id="ARBA00022833"/>
    </source>
</evidence>
<dbReference type="GeneID" id="113793036"/>
<keyword evidence="8" id="KW-0833">Ubl conjugation pathway</keyword>
<dbReference type="PROSITE" id="PS51044">
    <property type="entry name" value="ZF_SP_RING"/>
    <property type="match status" value="1"/>
</dbReference>
<evidence type="ECO:0000313" key="13">
    <source>
        <dbReference type="Proteomes" id="UP000515146"/>
    </source>
</evidence>
<evidence type="ECO:0000256" key="2">
    <source>
        <dbReference type="ARBA" id="ARBA00004718"/>
    </source>
</evidence>
<dbReference type="InterPro" id="IPR026846">
    <property type="entry name" value="Nse2(Mms21)"/>
</dbReference>
<dbReference type="InParanoid" id="A0A6P6Y025"/>
<dbReference type="Pfam" id="PF11789">
    <property type="entry name" value="zf-Nse"/>
    <property type="match status" value="1"/>
</dbReference>
<evidence type="ECO:0000256" key="11">
    <source>
        <dbReference type="ARBA" id="ARBA00031731"/>
    </source>
</evidence>
<dbReference type="AlphaFoldDB" id="A0A6P6Y025"/>
<dbReference type="GO" id="GO:0061665">
    <property type="term" value="F:SUMO ligase activity"/>
    <property type="evidence" value="ECO:0007669"/>
    <property type="project" value="TreeGrafter"/>
</dbReference>
<comment type="similarity">
    <text evidence="3">Belongs to the NSE2 family.</text>
</comment>
<evidence type="ECO:0000256" key="12">
    <source>
        <dbReference type="ARBA" id="ARBA00032533"/>
    </source>
</evidence>
<evidence type="ECO:0000256" key="3">
    <source>
        <dbReference type="ARBA" id="ARBA00008212"/>
    </source>
</evidence>
<name>A0A6P6Y025_DERPT</name>
<protein>
    <recommendedName>
        <fullName evidence="4">E3 SUMO-protein ligase NSE2</fullName>
    </recommendedName>
    <alternativeName>
        <fullName evidence="11">E3 SUMO-protein transferase NSE2</fullName>
    </alternativeName>
    <alternativeName>
        <fullName evidence="12">Non-structural maintenance of chromosomes element 2 homolog</fullName>
    </alternativeName>
</protein>
<dbReference type="RefSeq" id="XP_027198803.1">
    <property type="nucleotide sequence ID" value="XM_027343002.1"/>
</dbReference>
<keyword evidence="9" id="KW-0862">Zinc</keyword>
<keyword evidence="6" id="KW-0479">Metal-binding</keyword>
<keyword evidence="10" id="KW-0539">Nucleus</keyword>
<comment type="pathway">
    <text evidence="2">Protein modification; protein sumoylation.</text>
</comment>
<evidence type="ECO:0000256" key="4">
    <source>
        <dbReference type="ARBA" id="ARBA00020923"/>
    </source>
</evidence>
<keyword evidence="13" id="KW-1185">Reference proteome</keyword>
<keyword evidence="5" id="KW-0808">Transferase</keyword>
<reference evidence="14" key="1">
    <citation type="submission" date="2025-08" db="UniProtKB">
        <authorList>
            <consortium name="RefSeq"/>
        </authorList>
    </citation>
    <scope>IDENTIFICATION</scope>
    <source>
        <strain evidence="14">Airmid</strain>
    </source>
</reference>